<dbReference type="Pfam" id="PF02470">
    <property type="entry name" value="MlaD"/>
    <property type="match status" value="1"/>
</dbReference>
<evidence type="ECO:0000256" key="1">
    <source>
        <dbReference type="SAM" id="Phobius"/>
    </source>
</evidence>
<comment type="caution">
    <text evidence="3">The sequence shown here is derived from an EMBL/GenBank/DDBJ whole genome shotgun (WGS) entry which is preliminary data.</text>
</comment>
<keyword evidence="1" id="KW-1133">Transmembrane helix</keyword>
<dbReference type="OrthoDB" id="9769132at2"/>
<dbReference type="EMBL" id="ACKS01000109">
    <property type="protein sequence ID" value="EFA42832.1"/>
    <property type="molecule type" value="Genomic_DNA"/>
</dbReference>
<name>D1Q0I5_9BACT</name>
<dbReference type="InterPro" id="IPR003399">
    <property type="entry name" value="Mce/MlaD"/>
</dbReference>
<protein>
    <recommendedName>
        <fullName evidence="2">Mce/MlaD domain-containing protein</fullName>
    </recommendedName>
</protein>
<dbReference type="eggNOG" id="COG1463">
    <property type="taxonomic scope" value="Bacteria"/>
</dbReference>
<gene>
    <name evidence="3" type="ORF">HMPREF0645_2720</name>
</gene>
<accession>D1Q0I5</accession>
<dbReference type="PANTHER" id="PTHR33371:SF4">
    <property type="entry name" value="INTERMEMBRANE PHOSPHOLIPID TRANSPORT SYSTEM BINDING PROTEIN MLAD"/>
    <property type="match status" value="1"/>
</dbReference>
<dbReference type="PANTHER" id="PTHR33371">
    <property type="entry name" value="INTERMEMBRANE PHOSPHOLIPID TRANSPORT SYSTEM BINDING PROTEIN MLAD-RELATED"/>
    <property type="match status" value="1"/>
</dbReference>
<evidence type="ECO:0000313" key="3">
    <source>
        <dbReference type="EMBL" id="EFA42832.1"/>
    </source>
</evidence>
<dbReference type="Proteomes" id="UP000003160">
    <property type="component" value="Unassembled WGS sequence"/>
</dbReference>
<organism evidence="3 4">
    <name type="scientific">Hallella bergensis DSM 17361</name>
    <dbReference type="NCBI Taxonomy" id="585502"/>
    <lineage>
        <taxon>Bacteria</taxon>
        <taxon>Pseudomonadati</taxon>
        <taxon>Bacteroidota</taxon>
        <taxon>Bacteroidia</taxon>
        <taxon>Bacteroidales</taxon>
        <taxon>Prevotellaceae</taxon>
        <taxon>Hallella</taxon>
    </lineage>
</organism>
<keyword evidence="1" id="KW-0472">Membrane</keyword>
<dbReference type="RefSeq" id="WP_007175115.1">
    <property type="nucleotide sequence ID" value="NZ_GG704783.1"/>
</dbReference>
<dbReference type="HOGENOM" id="CLU_054524_1_0_10"/>
<dbReference type="InterPro" id="IPR052336">
    <property type="entry name" value="MlaD_Phospholipid_Transporter"/>
</dbReference>
<dbReference type="AlphaFoldDB" id="D1Q0I5"/>
<reference evidence="3 4" key="1">
    <citation type="submission" date="2009-10" db="EMBL/GenBank/DDBJ databases">
        <authorList>
            <person name="Qin X."/>
            <person name="Bachman B."/>
            <person name="Battles P."/>
            <person name="Bell A."/>
            <person name="Bess C."/>
            <person name="Bickham C."/>
            <person name="Chaboub L."/>
            <person name="Chen D."/>
            <person name="Coyle M."/>
            <person name="Deiros D.R."/>
            <person name="Dinh H."/>
            <person name="Forbes L."/>
            <person name="Fowler G."/>
            <person name="Francisco L."/>
            <person name="Fu Q."/>
            <person name="Gubbala S."/>
            <person name="Hale W."/>
            <person name="Han Y."/>
            <person name="Hemphill L."/>
            <person name="Highlander S.K."/>
            <person name="Hirani K."/>
            <person name="Hogues M."/>
            <person name="Jackson L."/>
            <person name="Jakkamsetti A."/>
            <person name="Javaid M."/>
            <person name="Jiang H."/>
            <person name="Korchina V."/>
            <person name="Kovar C."/>
            <person name="Lara F."/>
            <person name="Lee S."/>
            <person name="Mata R."/>
            <person name="Mathew T."/>
            <person name="Moen C."/>
            <person name="Morales K."/>
            <person name="Munidasa M."/>
            <person name="Nazareth L."/>
            <person name="Ngo R."/>
            <person name="Nguyen L."/>
            <person name="Okwuonu G."/>
            <person name="Ongeri F."/>
            <person name="Patil S."/>
            <person name="Petrosino J."/>
            <person name="Pham C."/>
            <person name="Pham P."/>
            <person name="Pu L.-L."/>
            <person name="Puazo M."/>
            <person name="Raj R."/>
            <person name="Reid J."/>
            <person name="Rouhana J."/>
            <person name="Saada N."/>
            <person name="Shang Y."/>
            <person name="Simmons D."/>
            <person name="Thornton R."/>
            <person name="Warren J."/>
            <person name="Weissenberger G."/>
            <person name="Zhang J."/>
            <person name="Zhang L."/>
            <person name="Zhou C."/>
            <person name="Zhu D."/>
            <person name="Muzny D."/>
            <person name="Worley K."/>
            <person name="Gibbs R."/>
        </authorList>
    </citation>
    <scope>NUCLEOTIDE SEQUENCE [LARGE SCALE GENOMIC DNA]</scope>
    <source>
        <strain evidence="3 4">DSM 17361</strain>
    </source>
</reference>
<feature type="transmembrane region" description="Helical" evidence="1">
    <location>
        <begin position="12"/>
        <end position="28"/>
    </location>
</feature>
<keyword evidence="1" id="KW-0812">Transmembrane</keyword>
<sequence>MKFFTNEVKIALVAIVGIVLLYFGLNFLKGTSVFSHNSTYYIKFADINGLTESCPIYAKGFQVGLVKEIQYDYSGKQGILVEFEADRALHIPYGSRAEIVSDIMGSVHMNLILPDNRQALLQPGDTIDGSINDGVTGAVGKLMPSIERVVPKMDSILASINMLTRDPALAHSLQNVETISSNLTTTTASLNRLIASLNVSFPKVMDKAEVTLDRASTTFDNTAILTAKLAAVDIDGTMLKVNQTLTNVQNFTDRLNSNEGTFGRLLNDPTFYNNLNSAVVNADSLVTNVKAHPKRYVHFSIFGRKNK</sequence>
<evidence type="ECO:0000313" key="4">
    <source>
        <dbReference type="Proteomes" id="UP000003160"/>
    </source>
</evidence>
<keyword evidence="4" id="KW-1185">Reference proteome</keyword>
<evidence type="ECO:0000259" key="2">
    <source>
        <dbReference type="Pfam" id="PF02470"/>
    </source>
</evidence>
<proteinExistence type="predicted"/>
<feature type="domain" description="Mce/MlaD" evidence="2">
    <location>
        <begin position="38"/>
        <end position="102"/>
    </location>
</feature>